<evidence type="ECO:0000256" key="1">
    <source>
        <dbReference type="SAM" id="Phobius"/>
    </source>
</evidence>
<dbReference type="InterPro" id="IPR036259">
    <property type="entry name" value="MFS_trans_sf"/>
</dbReference>
<keyword evidence="3" id="KW-1185">Reference proteome</keyword>
<accession>A0ABW3G122</accession>
<dbReference type="PANTHER" id="PTHR23537:SF1">
    <property type="entry name" value="SUGAR TRANSPORTER"/>
    <property type="match status" value="1"/>
</dbReference>
<feature type="transmembrane region" description="Helical" evidence="1">
    <location>
        <begin position="114"/>
        <end position="134"/>
    </location>
</feature>
<feature type="transmembrane region" description="Helical" evidence="1">
    <location>
        <begin position="172"/>
        <end position="190"/>
    </location>
</feature>
<feature type="transmembrane region" description="Helical" evidence="1">
    <location>
        <begin position="62"/>
        <end position="82"/>
    </location>
</feature>
<feature type="transmembrane region" description="Helical" evidence="1">
    <location>
        <begin position="274"/>
        <end position="294"/>
    </location>
</feature>
<keyword evidence="1" id="KW-0472">Membrane</keyword>
<feature type="transmembrane region" description="Helical" evidence="1">
    <location>
        <begin position="21"/>
        <end position="42"/>
    </location>
</feature>
<dbReference type="EMBL" id="JBHTIW010000045">
    <property type="protein sequence ID" value="MFD0923887.1"/>
    <property type="molecule type" value="Genomic_DNA"/>
</dbReference>
<name>A0ABW3G122_9PSEU</name>
<dbReference type="Gene3D" id="1.20.1250.20">
    <property type="entry name" value="MFS general substrate transporter like domains"/>
    <property type="match status" value="1"/>
</dbReference>
<dbReference type="Pfam" id="PF06779">
    <property type="entry name" value="MFS_4"/>
    <property type="match status" value="1"/>
</dbReference>
<gene>
    <name evidence="2" type="ORF">ACFQ16_29420</name>
</gene>
<comment type="caution">
    <text evidence="2">The sequence shown here is derived from an EMBL/GenBank/DDBJ whole genome shotgun (WGS) entry which is preliminary data.</text>
</comment>
<evidence type="ECO:0000313" key="2">
    <source>
        <dbReference type="EMBL" id="MFD0923887.1"/>
    </source>
</evidence>
<sequence length="395" mass="40014">MNNDAHRSAPTSSPWPVVVRAAAALAAAMGVGRFAFTPILPLMQAQAGMSAGLGACLATVNYLGYLAGALLGIAAPAVVRSASALRGSLLALVASLALMPVLTGAPAWSALRLVAGAASALIFVIAVSAALSQLRAHAQHFAGWVFGGVGAGIALSGLLVLVERAVGTWQEAWWTCAGLTALLAAIAWRLPPEQSAEAATAGATGPRTHWWFVPLLASYTLEGVGYIIAGTFLVAAIERSAPGALGAGAWVLVGLAALPSCAAWAWLSRHWSRPALLLAALVIQALGIALPAVFPGVAPSLTSAVLFGATFMGISTITLAIGRHLRVPRAVAMLTAGYSAGQILGPVLSAPLLHGGYDQVLVLASALVLAAGIAAAAVRVRFPHRSGTTPRPSRT</sequence>
<dbReference type="InterPro" id="IPR010645">
    <property type="entry name" value="MFS_4"/>
</dbReference>
<feature type="transmembrane region" description="Helical" evidence="1">
    <location>
        <begin position="243"/>
        <end position="267"/>
    </location>
</feature>
<feature type="transmembrane region" description="Helical" evidence="1">
    <location>
        <begin position="211"/>
        <end position="237"/>
    </location>
</feature>
<protein>
    <submittedName>
        <fullName evidence="2">YbfB/YjiJ family MFS transporter</fullName>
    </submittedName>
</protein>
<reference evidence="3" key="1">
    <citation type="journal article" date="2019" name="Int. J. Syst. Evol. Microbiol.">
        <title>The Global Catalogue of Microorganisms (GCM) 10K type strain sequencing project: providing services to taxonomists for standard genome sequencing and annotation.</title>
        <authorList>
            <consortium name="The Broad Institute Genomics Platform"/>
            <consortium name="The Broad Institute Genome Sequencing Center for Infectious Disease"/>
            <person name="Wu L."/>
            <person name="Ma J."/>
        </authorList>
    </citation>
    <scope>NUCLEOTIDE SEQUENCE [LARGE SCALE GENOMIC DNA]</scope>
    <source>
        <strain evidence="3">CCUG 56401</strain>
    </source>
</reference>
<dbReference type="SUPFAM" id="SSF103473">
    <property type="entry name" value="MFS general substrate transporter"/>
    <property type="match status" value="1"/>
</dbReference>
<feature type="transmembrane region" description="Helical" evidence="1">
    <location>
        <begin position="89"/>
        <end position="108"/>
    </location>
</feature>
<feature type="transmembrane region" description="Helical" evidence="1">
    <location>
        <begin position="360"/>
        <end position="382"/>
    </location>
</feature>
<dbReference type="RefSeq" id="WP_345600710.1">
    <property type="nucleotide sequence ID" value="NZ_BAABLT010000014.1"/>
</dbReference>
<keyword evidence="1" id="KW-1133">Transmembrane helix</keyword>
<proteinExistence type="predicted"/>
<feature type="transmembrane region" description="Helical" evidence="1">
    <location>
        <begin position="300"/>
        <end position="321"/>
    </location>
</feature>
<evidence type="ECO:0000313" key="3">
    <source>
        <dbReference type="Proteomes" id="UP001597018"/>
    </source>
</evidence>
<feature type="transmembrane region" description="Helical" evidence="1">
    <location>
        <begin position="141"/>
        <end position="160"/>
    </location>
</feature>
<keyword evidence="1" id="KW-0812">Transmembrane</keyword>
<dbReference type="Proteomes" id="UP001597018">
    <property type="component" value="Unassembled WGS sequence"/>
</dbReference>
<dbReference type="PANTHER" id="PTHR23537">
    <property type="match status" value="1"/>
</dbReference>
<organism evidence="2 3">
    <name type="scientific">Saccharopolyspora rosea</name>
    <dbReference type="NCBI Taxonomy" id="524884"/>
    <lineage>
        <taxon>Bacteria</taxon>
        <taxon>Bacillati</taxon>
        <taxon>Actinomycetota</taxon>
        <taxon>Actinomycetes</taxon>
        <taxon>Pseudonocardiales</taxon>
        <taxon>Pseudonocardiaceae</taxon>
        <taxon>Saccharopolyspora</taxon>
    </lineage>
</organism>